<feature type="transmembrane region" description="Helical" evidence="1">
    <location>
        <begin position="69"/>
        <end position="88"/>
    </location>
</feature>
<keyword evidence="1" id="KW-0812">Transmembrane</keyword>
<keyword evidence="1" id="KW-0472">Membrane</keyword>
<keyword evidence="1" id="KW-1133">Transmembrane helix</keyword>
<gene>
    <name evidence="2" type="ORF">SAMN04487950_1484</name>
</gene>
<organism evidence="2 3">
    <name type="scientific">Halogranum rubrum</name>
    <dbReference type="NCBI Taxonomy" id="553466"/>
    <lineage>
        <taxon>Archaea</taxon>
        <taxon>Methanobacteriati</taxon>
        <taxon>Methanobacteriota</taxon>
        <taxon>Stenosarchaea group</taxon>
        <taxon>Halobacteria</taxon>
        <taxon>Halobacteriales</taxon>
        <taxon>Haloferacaceae</taxon>
    </lineage>
</organism>
<accession>A0A1I4CZD7</accession>
<protein>
    <submittedName>
        <fullName evidence="2">Uncharacterized protein</fullName>
    </submittedName>
</protein>
<dbReference type="EMBL" id="FOTC01000001">
    <property type="protein sequence ID" value="SFK85980.1"/>
    <property type="molecule type" value="Genomic_DNA"/>
</dbReference>
<feature type="transmembrane region" description="Helical" evidence="1">
    <location>
        <begin position="35"/>
        <end position="53"/>
    </location>
</feature>
<dbReference type="RefSeq" id="WP_089867677.1">
    <property type="nucleotide sequence ID" value="NZ_FOTC01000001.1"/>
</dbReference>
<feature type="transmembrane region" description="Helical" evidence="1">
    <location>
        <begin position="12"/>
        <end position="28"/>
    </location>
</feature>
<sequence>MNVRKADLNGYILVLMGLQFVFINWMTLRETEANMAAVGGTVLGFLAVGLGIYERRNPLYETQTEPAPTYLYVFAAIATVAFVAVVWARVI</sequence>
<dbReference type="Proteomes" id="UP000199607">
    <property type="component" value="Unassembled WGS sequence"/>
</dbReference>
<evidence type="ECO:0000313" key="2">
    <source>
        <dbReference type="EMBL" id="SFK85980.1"/>
    </source>
</evidence>
<keyword evidence="3" id="KW-1185">Reference proteome</keyword>
<dbReference type="STRING" id="553466.SAMN04487950_1484"/>
<dbReference type="AlphaFoldDB" id="A0A1I4CZD7"/>
<name>A0A1I4CZD7_9EURY</name>
<evidence type="ECO:0000256" key="1">
    <source>
        <dbReference type="SAM" id="Phobius"/>
    </source>
</evidence>
<reference evidence="3" key="1">
    <citation type="submission" date="2016-10" db="EMBL/GenBank/DDBJ databases">
        <authorList>
            <person name="Varghese N."/>
            <person name="Submissions S."/>
        </authorList>
    </citation>
    <scope>NUCLEOTIDE SEQUENCE [LARGE SCALE GENOMIC DNA]</scope>
    <source>
        <strain evidence="3">CGMCC 1.7738</strain>
    </source>
</reference>
<proteinExistence type="predicted"/>
<evidence type="ECO:0000313" key="3">
    <source>
        <dbReference type="Proteomes" id="UP000199607"/>
    </source>
</evidence>